<dbReference type="PROSITE" id="PS51257">
    <property type="entry name" value="PROKAR_LIPOPROTEIN"/>
    <property type="match status" value="1"/>
</dbReference>
<gene>
    <name evidence="8" type="ORF">FHR80_001061</name>
</gene>
<comment type="subcellular location">
    <subcellularLocation>
        <location evidence="6">Cell membrane</location>
        <topology evidence="6">Multi-pass membrane protein</topology>
    </subcellularLocation>
    <subcellularLocation>
        <location evidence="1">Membrane</location>
    </subcellularLocation>
</comment>
<feature type="region of interest" description="Disordered" evidence="7">
    <location>
        <begin position="248"/>
        <end position="304"/>
    </location>
</feature>
<evidence type="ECO:0000256" key="2">
    <source>
        <dbReference type="ARBA" id="ARBA00007165"/>
    </source>
</evidence>
<protein>
    <recommendedName>
        <fullName evidence="6">SURF1-like protein</fullName>
    </recommendedName>
</protein>
<dbReference type="InterPro" id="IPR045214">
    <property type="entry name" value="Surf1/Surf4"/>
</dbReference>
<keyword evidence="4" id="KW-1133">Transmembrane helix</keyword>
<dbReference type="PANTHER" id="PTHR23427:SF2">
    <property type="entry name" value="SURFEIT LOCUS PROTEIN 1"/>
    <property type="match status" value="1"/>
</dbReference>
<keyword evidence="3" id="KW-0812">Transmembrane</keyword>
<evidence type="ECO:0000256" key="4">
    <source>
        <dbReference type="ARBA" id="ARBA00022989"/>
    </source>
</evidence>
<feature type="compositionally biased region" description="Low complexity" evidence="7">
    <location>
        <begin position="270"/>
        <end position="280"/>
    </location>
</feature>
<comment type="caution">
    <text evidence="8">The sequence shown here is derived from an EMBL/GenBank/DDBJ whole genome shotgun (WGS) entry which is preliminary data.</text>
</comment>
<evidence type="ECO:0000256" key="1">
    <source>
        <dbReference type="ARBA" id="ARBA00004370"/>
    </source>
</evidence>
<dbReference type="AlphaFoldDB" id="A0A7W4UDG5"/>
<dbReference type="EMBL" id="JACHVX010000001">
    <property type="protein sequence ID" value="MBB2922167.1"/>
    <property type="molecule type" value="Genomic_DNA"/>
</dbReference>
<evidence type="ECO:0000256" key="7">
    <source>
        <dbReference type="SAM" id="MobiDB-lite"/>
    </source>
</evidence>
<proteinExistence type="inferred from homology"/>
<accession>A0A7W4UDG5</accession>
<keyword evidence="5" id="KW-0472">Membrane</keyword>
<dbReference type="InterPro" id="IPR002994">
    <property type="entry name" value="Surf1/Shy1"/>
</dbReference>
<reference evidence="8 9" key="2">
    <citation type="submission" date="2020-08" db="EMBL/GenBank/DDBJ databases">
        <authorList>
            <person name="Partida-Martinez L."/>
            <person name="Huntemann M."/>
            <person name="Clum A."/>
            <person name="Wang J."/>
            <person name="Palaniappan K."/>
            <person name="Ritter S."/>
            <person name="Chen I.-M."/>
            <person name="Stamatis D."/>
            <person name="Reddy T."/>
            <person name="O'Malley R."/>
            <person name="Daum C."/>
            <person name="Shapiro N."/>
            <person name="Ivanova N."/>
            <person name="Kyrpides N."/>
            <person name="Woyke T."/>
        </authorList>
    </citation>
    <scope>NUCLEOTIDE SEQUENCE [LARGE SCALE GENOMIC DNA]</scope>
    <source>
        <strain evidence="8 9">RAS26</strain>
    </source>
</reference>
<sequence length="304" mass="31946">MSAHVRRALALVLVALVVATGCAFAGRWQWNRHVARDALIQVVERNYAAEPVPLDEVLPAAGAALATDDVWRRAVVTGRYLPEATVLLRNRPVESTPGYHVLVPLLVEEGGEPGGVLVVNRGFVGMGTDGSAAVDVPAPPPGTVEVTVRLRLDEPRARAAAAGQVQAISVAQVLDQAPDGSALDGLIPYRAYGALADEDPAPAQALVPLPAPSTDPGSHLSYAFQWWTFALGALVGFCVLARRELADARVGDEDEPEDPGAPGSRDDGTPPAGARASRAPRPARRDRGPSAEDVEDALIDAQLR</sequence>
<dbReference type="RefSeq" id="WP_183295052.1">
    <property type="nucleotide sequence ID" value="NZ_JACHVX010000001.1"/>
</dbReference>
<organism evidence="8 9">
    <name type="scientific">Cellulomonas cellasea</name>
    <dbReference type="NCBI Taxonomy" id="43670"/>
    <lineage>
        <taxon>Bacteria</taxon>
        <taxon>Bacillati</taxon>
        <taxon>Actinomycetota</taxon>
        <taxon>Actinomycetes</taxon>
        <taxon>Micrococcales</taxon>
        <taxon>Cellulomonadaceae</taxon>
        <taxon>Cellulomonas</taxon>
    </lineage>
</organism>
<dbReference type="PANTHER" id="PTHR23427">
    <property type="entry name" value="SURFEIT LOCUS PROTEIN"/>
    <property type="match status" value="1"/>
</dbReference>
<evidence type="ECO:0000256" key="6">
    <source>
        <dbReference type="RuleBase" id="RU363076"/>
    </source>
</evidence>
<dbReference type="PROSITE" id="PS50895">
    <property type="entry name" value="SURF1"/>
    <property type="match status" value="1"/>
</dbReference>
<dbReference type="Pfam" id="PF02104">
    <property type="entry name" value="SURF1"/>
    <property type="match status" value="1"/>
</dbReference>
<dbReference type="GO" id="GO:0005886">
    <property type="term" value="C:plasma membrane"/>
    <property type="evidence" value="ECO:0007669"/>
    <property type="project" value="UniProtKB-SubCell"/>
</dbReference>
<evidence type="ECO:0000256" key="3">
    <source>
        <dbReference type="ARBA" id="ARBA00022692"/>
    </source>
</evidence>
<name>A0A7W4UDG5_9CELL</name>
<evidence type="ECO:0000313" key="9">
    <source>
        <dbReference type="Proteomes" id="UP000518206"/>
    </source>
</evidence>
<evidence type="ECO:0000313" key="8">
    <source>
        <dbReference type="EMBL" id="MBB2922167.1"/>
    </source>
</evidence>
<comment type="similarity">
    <text evidence="2 6">Belongs to the SURF1 family.</text>
</comment>
<reference evidence="8 9" key="1">
    <citation type="submission" date="2020-08" db="EMBL/GenBank/DDBJ databases">
        <title>The Agave Microbiome: Exploring the role of microbial communities in plant adaptations to desert environments.</title>
        <authorList>
            <person name="Partida-Martinez L.P."/>
        </authorList>
    </citation>
    <scope>NUCLEOTIDE SEQUENCE [LARGE SCALE GENOMIC DNA]</scope>
    <source>
        <strain evidence="8 9">RAS26</strain>
    </source>
</reference>
<evidence type="ECO:0000256" key="5">
    <source>
        <dbReference type="ARBA" id="ARBA00023136"/>
    </source>
</evidence>
<keyword evidence="6" id="KW-1003">Cell membrane</keyword>
<dbReference type="Proteomes" id="UP000518206">
    <property type="component" value="Unassembled WGS sequence"/>
</dbReference>
<dbReference type="CDD" id="cd06662">
    <property type="entry name" value="SURF1"/>
    <property type="match status" value="1"/>
</dbReference>